<dbReference type="PANTHER" id="PTHR15549">
    <property type="entry name" value="PAIRED IMMUNOGLOBULIN-LIKE TYPE 2 RECEPTOR"/>
    <property type="match status" value="1"/>
</dbReference>
<proteinExistence type="predicted"/>
<sequence length="527" mass="55395">MTPSTTTKLTSTHRWLARTLLSATLLASTAHAVCISLAKSTACPSFSTFQVNTDVLKNLPAYGIVMPTFTTLAEFDKAVLNATAFQTSTDCTGYTNAVHIPYQTTILCAIAVQDASSNTCKGQAFTNSNMCISSCTLYEQGLSAMVTARCPKATNALAQLAEVKTVCSGKSPADWPGLQDTTTTCINALQNEATTCGLGTLQDKCTYCKTNTTVDCCKDAVATCHYPTTTTAGTSTTNFIAPPSATSKDGDATGSSKSMSSSTLGAIIGGSVGGVLVLAFLIFLCIRRSKRAEGPLKGANLARQMSNASSRYNISNPKLQEEGFVSAAPIPMTNLPPVSNNAPYNLGAGAAVAGGAVVGAAAGREATGKQSYCQVLYPYQASMADELDLTPGDIVNVQRVFDDGWAVGVNMSTSNEGAFPVVCVVFVDESALDDDFEDVNMHSMTPMTLREEDEGRRSPSGRNSPRSSLPSRSSSPVHLPRRNSSIRDSTVITPTMGLAQSSPLGPGRQTPPVVRDTMMSDASSMRW</sequence>
<feature type="transmembrane region" description="Helical" evidence="8">
    <location>
        <begin position="264"/>
        <end position="286"/>
    </location>
</feature>
<feature type="chain" id="PRO_5040107408" description="SH3 domain-containing protein" evidence="9">
    <location>
        <begin position="33"/>
        <end position="527"/>
    </location>
</feature>
<organism evidence="11 12">
    <name type="scientific">Dissophora globulifera</name>
    <dbReference type="NCBI Taxonomy" id="979702"/>
    <lineage>
        <taxon>Eukaryota</taxon>
        <taxon>Fungi</taxon>
        <taxon>Fungi incertae sedis</taxon>
        <taxon>Mucoromycota</taxon>
        <taxon>Mortierellomycotina</taxon>
        <taxon>Mortierellomycetes</taxon>
        <taxon>Mortierellales</taxon>
        <taxon>Mortierellaceae</taxon>
        <taxon>Dissophora</taxon>
    </lineage>
</organism>
<dbReference type="AlphaFoldDB" id="A0A9P6UKX8"/>
<feature type="signal peptide" evidence="9">
    <location>
        <begin position="1"/>
        <end position="32"/>
    </location>
</feature>
<dbReference type="PROSITE" id="PS50002">
    <property type="entry name" value="SH3"/>
    <property type="match status" value="1"/>
</dbReference>
<feature type="compositionally biased region" description="Polar residues" evidence="7">
    <location>
        <begin position="486"/>
        <end position="503"/>
    </location>
</feature>
<dbReference type="OrthoDB" id="5340910at2759"/>
<gene>
    <name evidence="11" type="ORF">BGZ99_000953</name>
</gene>
<dbReference type="InterPro" id="IPR036028">
    <property type="entry name" value="SH3-like_dom_sf"/>
</dbReference>
<evidence type="ECO:0000256" key="3">
    <source>
        <dbReference type="ARBA" id="ARBA00022692"/>
    </source>
</evidence>
<dbReference type="Gene3D" id="2.30.30.40">
    <property type="entry name" value="SH3 Domains"/>
    <property type="match status" value="1"/>
</dbReference>
<evidence type="ECO:0000256" key="1">
    <source>
        <dbReference type="ARBA" id="ARBA00004167"/>
    </source>
</evidence>
<keyword evidence="5 8" id="KW-0472">Membrane</keyword>
<name>A0A9P6UKX8_9FUNG</name>
<keyword evidence="9" id="KW-0732">Signal</keyword>
<dbReference type="EMBL" id="JAAAIP010001218">
    <property type="protein sequence ID" value="KAG0309192.1"/>
    <property type="molecule type" value="Genomic_DNA"/>
</dbReference>
<keyword evidence="4 8" id="KW-1133">Transmembrane helix</keyword>
<feature type="compositionally biased region" description="Low complexity" evidence="7">
    <location>
        <begin position="458"/>
        <end position="478"/>
    </location>
</feature>
<evidence type="ECO:0000256" key="8">
    <source>
        <dbReference type="SAM" id="Phobius"/>
    </source>
</evidence>
<dbReference type="GO" id="GO:0071944">
    <property type="term" value="C:cell periphery"/>
    <property type="evidence" value="ECO:0007669"/>
    <property type="project" value="UniProtKB-ARBA"/>
</dbReference>
<evidence type="ECO:0000256" key="2">
    <source>
        <dbReference type="ARBA" id="ARBA00022443"/>
    </source>
</evidence>
<evidence type="ECO:0000256" key="5">
    <source>
        <dbReference type="ARBA" id="ARBA00023136"/>
    </source>
</evidence>
<dbReference type="GO" id="GO:0016020">
    <property type="term" value="C:membrane"/>
    <property type="evidence" value="ECO:0007669"/>
    <property type="project" value="UniProtKB-SubCell"/>
</dbReference>
<protein>
    <recommendedName>
        <fullName evidence="10">SH3 domain-containing protein</fullName>
    </recommendedName>
</protein>
<evidence type="ECO:0000259" key="10">
    <source>
        <dbReference type="PROSITE" id="PS50002"/>
    </source>
</evidence>
<feature type="region of interest" description="Disordered" evidence="7">
    <location>
        <begin position="437"/>
        <end position="527"/>
    </location>
</feature>
<keyword evidence="2 6" id="KW-0728">SH3 domain</keyword>
<dbReference type="InterPro" id="IPR051694">
    <property type="entry name" value="Immunoregulatory_rcpt-like"/>
</dbReference>
<evidence type="ECO:0000256" key="4">
    <source>
        <dbReference type="ARBA" id="ARBA00022989"/>
    </source>
</evidence>
<dbReference type="Proteomes" id="UP000738325">
    <property type="component" value="Unassembled WGS sequence"/>
</dbReference>
<keyword evidence="3 8" id="KW-0812">Transmembrane</keyword>
<comment type="subcellular location">
    <subcellularLocation>
        <location evidence="1">Membrane</location>
        <topology evidence="1">Single-pass membrane protein</topology>
    </subcellularLocation>
</comment>
<evidence type="ECO:0000256" key="9">
    <source>
        <dbReference type="SAM" id="SignalP"/>
    </source>
</evidence>
<keyword evidence="12" id="KW-1185">Reference proteome</keyword>
<evidence type="ECO:0000256" key="6">
    <source>
        <dbReference type="PROSITE-ProRule" id="PRU00192"/>
    </source>
</evidence>
<dbReference type="SUPFAM" id="SSF50044">
    <property type="entry name" value="SH3-domain"/>
    <property type="match status" value="1"/>
</dbReference>
<dbReference type="SMART" id="SM00326">
    <property type="entry name" value="SH3"/>
    <property type="match status" value="1"/>
</dbReference>
<feature type="domain" description="SH3" evidence="10">
    <location>
        <begin position="368"/>
        <end position="429"/>
    </location>
</feature>
<accession>A0A9P6UKX8</accession>
<comment type="caution">
    <text evidence="11">The sequence shown here is derived from an EMBL/GenBank/DDBJ whole genome shotgun (WGS) entry which is preliminary data.</text>
</comment>
<evidence type="ECO:0000313" key="11">
    <source>
        <dbReference type="EMBL" id="KAG0309192.1"/>
    </source>
</evidence>
<reference evidence="11" key="1">
    <citation type="journal article" date="2020" name="Fungal Divers.">
        <title>Resolving the Mortierellaceae phylogeny through synthesis of multi-gene phylogenetics and phylogenomics.</title>
        <authorList>
            <person name="Vandepol N."/>
            <person name="Liber J."/>
            <person name="Desiro A."/>
            <person name="Na H."/>
            <person name="Kennedy M."/>
            <person name="Barry K."/>
            <person name="Grigoriev I.V."/>
            <person name="Miller A.N."/>
            <person name="O'Donnell K."/>
            <person name="Stajich J.E."/>
            <person name="Bonito G."/>
        </authorList>
    </citation>
    <scope>NUCLEOTIDE SEQUENCE</scope>
    <source>
        <strain evidence="11">REB-010B</strain>
    </source>
</reference>
<dbReference type="Pfam" id="PF00018">
    <property type="entry name" value="SH3_1"/>
    <property type="match status" value="1"/>
</dbReference>
<dbReference type="InterPro" id="IPR001452">
    <property type="entry name" value="SH3_domain"/>
</dbReference>
<evidence type="ECO:0000313" key="12">
    <source>
        <dbReference type="Proteomes" id="UP000738325"/>
    </source>
</evidence>
<evidence type="ECO:0000256" key="7">
    <source>
        <dbReference type="SAM" id="MobiDB-lite"/>
    </source>
</evidence>